<comment type="catalytic activity">
    <reaction evidence="2">
        <text>4-amino-2-methyl-5-(phosphooxymethyl)pyrimidine + ATP = 4-amino-2-methyl-5-(diphosphooxymethyl)pyrimidine + ADP</text>
        <dbReference type="Rhea" id="RHEA:19893"/>
        <dbReference type="ChEBI" id="CHEBI:30616"/>
        <dbReference type="ChEBI" id="CHEBI:57841"/>
        <dbReference type="ChEBI" id="CHEBI:58354"/>
        <dbReference type="ChEBI" id="CHEBI:456216"/>
        <dbReference type="EC" id="2.7.4.7"/>
    </reaction>
</comment>
<evidence type="ECO:0000256" key="1">
    <source>
        <dbReference type="ARBA" id="ARBA00000151"/>
    </source>
</evidence>
<evidence type="ECO:0000256" key="3">
    <source>
        <dbReference type="ARBA" id="ARBA00004769"/>
    </source>
</evidence>
<evidence type="ECO:0000256" key="5">
    <source>
        <dbReference type="ARBA" id="ARBA00012135"/>
    </source>
</evidence>
<evidence type="ECO:0000313" key="18">
    <source>
        <dbReference type="EMBL" id="RTE11176.1"/>
    </source>
</evidence>
<dbReference type="Gene3D" id="3.40.1190.20">
    <property type="match status" value="1"/>
</dbReference>
<dbReference type="CDD" id="cd01169">
    <property type="entry name" value="HMPP_kinase"/>
    <property type="match status" value="1"/>
</dbReference>
<dbReference type="PANTHER" id="PTHR20858:SF17">
    <property type="entry name" value="HYDROXYMETHYLPYRIMIDINE_PHOSPHOMETHYLPYRIMIDINE KINASE THI20-RELATED"/>
    <property type="match status" value="1"/>
</dbReference>
<dbReference type="EMBL" id="RXHU01000012">
    <property type="protein sequence ID" value="RTE11176.1"/>
    <property type="molecule type" value="Genomic_DNA"/>
</dbReference>
<dbReference type="EC" id="2.7.1.49" evidence="5"/>
<comment type="catalytic activity">
    <reaction evidence="1">
        <text>4-amino-5-hydroxymethyl-2-methylpyrimidine + ATP = 4-amino-2-methyl-5-(phosphooxymethyl)pyrimidine + ADP + H(+)</text>
        <dbReference type="Rhea" id="RHEA:23096"/>
        <dbReference type="ChEBI" id="CHEBI:15378"/>
        <dbReference type="ChEBI" id="CHEBI:16892"/>
        <dbReference type="ChEBI" id="CHEBI:30616"/>
        <dbReference type="ChEBI" id="CHEBI:58354"/>
        <dbReference type="ChEBI" id="CHEBI:456216"/>
        <dbReference type="EC" id="2.7.1.49"/>
    </reaction>
</comment>
<evidence type="ECO:0000256" key="13">
    <source>
        <dbReference type="ARBA" id="ARBA00037917"/>
    </source>
</evidence>
<dbReference type="Proteomes" id="UP000276128">
    <property type="component" value="Unassembled WGS sequence"/>
</dbReference>
<dbReference type="PANTHER" id="PTHR20858">
    <property type="entry name" value="PHOSPHOMETHYLPYRIMIDINE KINASE"/>
    <property type="match status" value="1"/>
</dbReference>
<evidence type="ECO:0000256" key="4">
    <source>
        <dbReference type="ARBA" id="ARBA00009879"/>
    </source>
</evidence>
<keyword evidence="9" id="KW-0547">Nucleotide-binding</keyword>
<keyword evidence="10 18" id="KW-0418">Kinase</keyword>
<gene>
    <name evidence="18" type="primary">thiD</name>
    <name evidence="18" type="ORF">EJQ19_03760</name>
</gene>
<evidence type="ECO:0000256" key="7">
    <source>
        <dbReference type="ARBA" id="ARBA00019161"/>
    </source>
</evidence>
<proteinExistence type="inferred from homology"/>
<evidence type="ECO:0000256" key="16">
    <source>
        <dbReference type="SAM" id="MobiDB-lite"/>
    </source>
</evidence>
<dbReference type="GO" id="GO:0008902">
    <property type="term" value="F:hydroxymethylpyrimidine kinase activity"/>
    <property type="evidence" value="ECO:0007669"/>
    <property type="project" value="UniProtKB-EC"/>
</dbReference>
<dbReference type="EC" id="2.7.4.7" evidence="6"/>
<dbReference type="GO" id="GO:0009228">
    <property type="term" value="P:thiamine biosynthetic process"/>
    <property type="evidence" value="ECO:0007669"/>
    <property type="project" value="UniProtKB-KW"/>
</dbReference>
<keyword evidence="12" id="KW-0784">Thiamine biosynthesis</keyword>
<organism evidence="18 19">
    <name type="scientific">Paenibacillus whitsoniae</name>
    <dbReference type="NCBI Taxonomy" id="2496558"/>
    <lineage>
        <taxon>Bacteria</taxon>
        <taxon>Bacillati</taxon>
        <taxon>Bacillota</taxon>
        <taxon>Bacilli</taxon>
        <taxon>Bacillales</taxon>
        <taxon>Paenibacillaceae</taxon>
        <taxon>Paenibacillus</taxon>
    </lineage>
</organism>
<dbReference type="OrthoDB" id="9810880at2"/>
<comment type="pathway">
    <text evidence="13">Cofactor biosynthesis; thiamine diphosphate biosynthesis; 4-amino-2-methyl-5-diphosphomethylpyrimidine from 5-amino-1-(5-phospho-D-ribosyl)imidazole: step 2/3.</text>
</comment>
<evidence type="ECO:0000256" key="6">
    <source>
        <dbReference type="ARBA" id="ARBA00012963"/>
    </source>
</evidence>
<evidence type="ECO:0000256" key="11">
    <source>
        <dbReference type="ARBA" id="ARBA00022840"/>
    </source>
</evidence>
<accession>A0A3S0IEJ1</accession>
<feature type="region of interest" description="Disordered" evidence="16">
    <location>
        <begin position="365"/>
        <end position="389"/>
    </location>
</feature>
<evidence type="ECO:0000256" key="9">
    <source>
        <dbReference type="ARBA" id="ARBA00022741"/>
    </source>
</evidence>
<dbReference type="GO" id="GO:0005524">
    <property type="term" value="F:ATP binding"/>
    <property type="evidence" value="ECO:0007669"/>
    <property type="project" value="UniProtKB-KW"/>
</dbReference>
<dbReference type="InterPro" id="IPR013749">
    <property type="entry name" value="PM/HMP-P_kinase-1"/>
</dbReference>
<dbReference type="SUPFAM" id="SSF53613">
    <property type="entry name" value="Ribokinase-like"/>
    <property type="match status" value="1"/>
</dbReference>
<dbReference type="InterPro" id="IPR004399">
    <property type="entry name" value="HMP/HMP-P_kinase_dom"/>
</dbReference>
<dbReference type="GO" id="GO:0008972">
    <property type="term" value="F:phosphomethylpyrimidine kinase activity"/>
    <property type="evidence" value="ECO:0007669"/>
    <property type="project" value="UniProtKB-EC"/>
</dbReference>
<feature type="domain" description="Pyridoxamine kinase/Phosphomethylpyrimidine kinase" evidence="17">
    <location>
        <begin position="73"/>
        <end position="318"/>
    </location>
</feature>
<comment type="pathway">
    <text evidence="3">Cofactor biosynthesis; thiamine diphosphate biosynthesis; 4-amino-2-methyl-5-diphosphomethylpyrimidine from 5-amino-1-(5-phospho-D-ribosyl)imidazole: step 3/3.</text>
</comment>
<evidence type="ECO:0000256" key="8">
    <source>
        <dbReference type="ARBA" id="ARBA00022679"/>
    </source>
</evidence>
<evidence type="ECO:0000259" key="17">
    <source>
        <dbReference type="Pfam" id="PF08543"/>
    </source>
</evidence>
<evidence type="ECO:0000313" key="19">
    <source>
        <dbReference type="Proteomes" id="UP000276128"/>
    </source>
</evidence>
<sequence>MPAITQAFLERGLFWNSLSIKSCFFAGILLKTSFLREIPALLQARTGIRKRVRRIAVSVKHTVPKALTIAGSDSGGGAGIQADLKTFQELGAYGMTAITAVTAQNTLGVQGVYPMSAEAIERQLVSIGEDLPPDALKTGMLFSGEIVRVVAAAIRRFGWAHVVVDPVMIAKGGAALLQQEAVDALIDALLPLASVVTPNIPEAEALSGIRIVDQATREEAAKRIYSYGCKHVIIKGGHEANAESSTDLLFDGQTFTSFMAPRLETRHTHGTGCTFAAAVTAGLAQGMAMPDAIRQAKMFIHAAIASPLEIGAGHGPTNHWAYRRLAVGDGVLGVRGSAANDAQAAAGISGVEAVEIAAAGERVSGLGESASGPDVDAASTSAGMRGARK</sequence>
<keyword evidence="19" id="KW-1185">Reference proteome</keyword>
<evidence type="ECO:0000256" key="10">
    <source>
        <dbReference type="ARBA" id="ARBA00022777"/>
    </source>
</evidence>
<name>A0A3S0IEJ1_9BACL</name>
<evidence type="ECO:0000256" key="15">
    <source>
        <dbReference type="ARBA" id="ARBA00043176"/>
    </source>
</evidence>
<comment type="caution">
    <text evidence="18">The sequence shown here is derived from an EMBL/GenBank/DDBJ whole genome shotgun (WGS) entry which is preliminary data.</text>
</comment>
<dbReference type="GO" id="GO:0005829">
    <property type="term" value="C:cytosol"/>
    <property type="evidence" value="ECO:0007669"/>
    <property type="project" value="TreeGrafter"/>
</dbReference>
<dbReference type="AlphaFoldDB" id="A0A3S0IEJ1"/>
<dbReference type="Pfam" id="PF08543">
    <property type="entry name" value="Phos_pyr_kin"/>
    <property type="match status" value="1"/>
</dbReference>
<reference evidence="18 19" key="1">
    <citation type="submission" date="2018-12" db="EMBL/GenBank/DDBJ databases">
        <title>Bacillus ochoae sp. nov., Paenibacillus whitsoniae sp. nov., Paenibacillus spiritus sp. nov. Isolated from the Mars Exploration Rover during spacecraft assembly.</title>
        <authorList>
            <person name="Seuylemezian A."/>
            <person name="Vaishampayan P."/>
        </authorList>
    </citation>
    <scope>NUCLEOTIDE SEQUENCE [LARGE SCALE GENOMIC DNA]</scope>
    <source>
        <strain evidence="18 19">MER 54</strain>
    </source>
</reference>
<dbReference type="InterPro" id="IPR029056">
    <property type="entry name" value="Ribokinase-like"/>
</dbReference>
<evidence type="ECO:0000256" key="14">
    <source>
        <dbReference type="ARBA" id="ARBA00042102"/>
    </source>
</evidence>
<keyword evidence="8 18" id="KW-0808">Transferase</keyword>
<dbReference type="NCBIfam" id="TIGR00097">
    <property type="entry name" value="HMP-P_kinase"/>
    <property type="match status" value="1"/>
</dbReference>
<evidence type="ECO:0000256" key="2">
    <source>
        <dbReference type="ARBA" id="ARBA00000565"/>
    </source>
</evidence>
<keyword evidence="11" id="KW-0067">ATP-binding</keyword>
<protein>
    <recommendedName>
        <fullName evidence="7">Hydroxymethylpyrimidine/phosphomethylpyrimidine kinase</fullName>
        <ecNumber evidence="5">2.7.1.49</ecNumber>
        <ecNumber evidence="6">2.7.4.7</ecNumber>
    </recommendedName>
    <alternativeName>
        <fullName evidence="14">Hydroxymethylpyrimidine kinase</fullName>
    </alternativeName>
    <alternativeName>
        <fullName evidence="15">Hydroxymethylpyrimidine phosphate kinase</fullName>
    </alternativeName>
</protein>
<comment type="similarity">
    <text evidence="4">Belongs to the ThiD family.</text>
</comment>
<dbReference type="FunFam" id="3.40.1190.20:FF:000003">
    <property type="entry name" value="Phosphomethylpyrimidine kinase ThiD"/>
    <property type="match status" value="1"/>
</dbReference>
<evidence type="ECO:0000256" key="12">
    <source>
        <dbReference type="ARBA" id="ARBA00022977"/>
    </source>
</evidence>